<proteinExistence type="predicted"/>
<dbReference type="AlphaFoldDB" id="A0A368PGC8"/>
<reference evidence="1" key="2">
    <citation type="submission" date="2015-07" db="EMBL/GenBank/DDBJ databases">
        <authorList>
            <person name="Noorani M."/>
        </authorList>
    </citation>
    <scope>NUCLEOTIDE SEQUENCE</scope>
    <source>
        <strain evidence="1">Yugu1</strain>
    </source>
</reference>
<reference evidence="1" key="1">
    <citation type="journal article" date="2012" name="Nat. Biotechnol.">
        <title>Reference genome sequence of the model plant Setaria.</title>
        <authorList>
            <person name="Bennetzen J.L."/>
            <person name="Schmutz J."/>
            <person name="Wang H."/>
            <person name="Percifield R."/>
            <person name="Hawkins J."/>
            <person name="Pontaroli A.C."/>
            <person name="Estep M."/>
            <person name="Feng L."/>
            <person name="Vaughn J.N."/>
            <person name="Grimwood J."/>
            <person name="Jenkins J."/>
            <person name="Barry K."/>
            <person name="Lindquist E."/>
            <person name="Hellsten U."/>
            <person name="Deshpande S."/>
            <person name="Wang X."/>
            <person name="Wu X."/>
            <person name="Mitros T."/>
            <person name="Triplett J."/>
            <person name="Yang X."/>
            <person name="Ye C.Y."/>
            <person name="Mauro-Herrera M."/>
            <person name="Wang L."/>
            <person name="Li P."/>
            <person name="Sharma M."/>
            <person name="Sharma R."/>
            <person name="Ronald P.C."/>
            <person name="Panaud O."/>
            <person name="Kellogg E.A."/>
            <person name="Brutnell T.P."/>
            <person name="Doust A.N."/>
            <person name="Tuskan G.A."/>
            <person name="Rokhsar D."/>
            <person name="Devos K.M."/>
        </authorList>
    </citation>
    <scope>NUCLEOTIDE SEQUENCE [LARGE SCALE GENOMIC DNA]</scope>
    <source>
        <strain evidence="1">Yugu1</strain>
    </source>
</reference>
<evidence type="ECO:0000313" key="1">
    <source>
        <dbReference type="EMBL" id="RCV04623.1"/>
    </source>
</evidence>
<dbReference type="EMBL" id="CM003528">
    <property type="protein sequence ID" value="RCV04623.1"/>
    <property type="molecule type" value="Genomic_DNA"/>
</dbReference>
<gene>
    <name evidence="1" type="ORF">SETIT_1G015200v2</name>
</gene>
<sequence length="48" mass="5641">MSRQLINCYAWPCCEFPVLQDRHLQSVRRESTARSSKVFIHASFVVRS</sequence>
<accession>A0A368PGC8</accession>
<name>A0A368PGC8_SETIT</name>
<protein>
    <submittedName>
        <fullName evidence="1">Uncharacterized protein</fullName>
    </submittedName>
</protein>
<organism evidence="1">
    <name type="scientific">Setaria italica</name>
    <name type="common">Foxtail millet</name>
    <name type="synonym">Panicum italicum</name>
    <dbReference type="NCBI Taxonomy" id="4555"/>
    <lineage>
        <taxon>Eukaryota</taxon>
        <taxon>Viridiplantae</taxon>
        <taxon>Streptophyta</taxon>
        <taxon>Embryophyta</taxon>
        <taxon>Tracheophyta</taxon>
        <taxon>Spermatophyta</taxon>
        <taxon>Magnoliopsida</taxon>
        <taxon>Liliopsida</taxon>
        <taxon>Poales</taxon>
        <taxon>Poaceae</taxon>
        <taxon>PACMAD clade</taxon>
        <taxon>Panicoideae</taxon>
        <taxon>Panicodae</taxon>
        <taxon>Paniceae</taxon>
        <taxon>Cenchrinae</taxon>
        <taxon>Setaria</taxon>
    </lineage>
</organism>